<dbReference type="EMBL" id="RXIC02000024">
    <property type="protein sequence ID" value="KAB1208800.1"/>
    <property type="molecule type" value="Genomic_DNA"/>
</dbReference>
<name>A0A6A1VC92_9ROSI</name>
<gene>
    <name evidence="3" type="ORF">CJ030_MR6G007070</name>
</gene>
<proteinExistence type="predicted"/>
<dbReference type="OrthoDB" id="10552198at2759"/>
<keyword evidence="4" id="KW-1185">Reference proteome</keyword>
<sequence length="84" mass="9073">MKVCGENFGAPWRMMFIMLFVLTVISLAVARPLDDLKPKIIDPSTVKVVPLRKGPIAPSAPEPGTNESNHDEVNSGIGHSPKHA</sequence>
<keyword evidence="2" id="KW-1133">Transmembrane helix</keyword>
<evidence type="ECO:0000313" key="3">
    <source>
        <dbReference type="EMBL" id="KAB1208800.1"/>
    </source>
</evidence>
<dbReference type="AlphaFoldDB" id="A0A6A1VC92"/>
<evidence type="ECO:0000256" key="2">
    <source>
        <dbReference type="SAM" id="Phobius"/>
    </source>
</evidence>
<accession>A0A6A1VC92</accession>
<reference evidence="3 4" key="1">
    <citation type="journal article" date="2019" name="Plant Biotechnol. J.">
        <title>The red bayberry genome and genetic basis of sex determination.</title>
        <authorList>
            <person name="Jia H.M."/>
            <person name="Jia H.J."/>
            <person name="Cai Q.L."/>
            <person name="Wang Y."/>
            <person name="Zhao H.B."/>
            <person name="Yang W.F."/>
            <person name="Wang G.Y."/>
            <person name="Li Y.H."/>
            <person name="Zhan D.L."/>
            <person name="Shen Y.T."/>
            <person name="Niu Q.F."/>
            <person name="Chang L."/>
            <person name="Qiu J."/>
            <person name="Zhao L."/>
            <person name="Xie H.B."/>
            <person name="Fu W.Y."/>
            <person name="Jin J."/>
            <person name="Li X.W."/>
            <person name="Jiao Y."/>
            <person name="Zhou C.C."/>
            <person name="Tu T."/>
            <person name="Chai C.Y."/>
            <person name="Gao J.L."/>
            <person name="Fan L.J."/>
            <person name="van de Weg E."/>
            <person name="Wang J.Y."/>
            <person name="Gao Z.S."/>
        </authorList>
    </citation>
    <scope>NUCLEOTIDE SEQUENCE [LARGE SCALE GENOMIC DNA]</scope>
    <source>
        <tissue evidence="3">Leaves</tissue>
    </source>
</reference>
<keyword evidence="2" id="KW-0472">Membrane</keyword>
<evidence type="ECO:0000313" key="4">
    <source>
        <dbReference type="Proteomes" id="UP000516437"/>
    </source>
</evidence>
<comment type="caution">
    <text evidence="3">The sequence shown here is derived from an EMBL/GenBank/DDBJ whole genome shotgun (WGS) entry which is preliminary data.</text>
</comment>
<organism evidence="3 4">
    <name type="scientific">Morella rubra</name>
    <name type="common">Chinese bayberry</name>
    <dbReference type="NCBI Taxonomy" id="262757"/>
    <lineage>
        <taxon>Eukaryota</taxon>
        <taxon>Viridiplantae</taxon>
        <taxon>Streptophyta</taxon>
        <taxon>Embryophyta</taxon>
        <taxon>Tracheophyta</taxon>
        <taxon>Spermatophyta</taxon>
        <taxon>Magnoliopsida</taxon>
        <taxon>eudicotyledons</taxon>
        <taxon>Gunneridae</taxon>
        <taxon>Pentapetalae</taxon>
        <taxon>rosids</taxon>
        <taxon>fabids</taxon>
        <taxon>Fagales</taxon>
        <taxon>Myricaceae</taxon>
        <taxon>Morella</taxon>
    </lineage>
</organism>
<evidence type="ECO:0000256" key="1">
    <source>
        <dbReference type="SAM" id="MobiDB-lite"/>
    </source>
</evidence>
<dbReference type="Proteomes" id="UP000516437">
    <property type="component" value="Chromosome 6"/>
</dbReference>
<protein>
    <submittedName>
        <fullName evidence="3">Uncharacterized protein</fullName>
    </submittedName>
</protein>
<feature type="transmembrane region" description="Helical" evidence="2">
    <location>
        <begin position="12"/>
        <end position="30"/>
    </location>
</feature>
<keyword evidence="2" id="KW-0812">Transmembrane</keyword>
<feature type="region of interest" description="Disordered" evidence="1">
    <location>
        <begin position="52"/>
        <end position="84"/>
    </location>
</feature>